<feature type="compositionally biased region" description="Basic and acidic residues" evidence="1">
    <location>
        <begin position="81"/>
        <end position="93"/>
    </location>
</feature>
<evidence type="ECO:0000313" key="3">
    <source>
        <dbReference type="Proteomes" id="UP001610335"/>
    </source>
</evidence>
<feature type="compositionally biased region" description="Polar residues" evidence="1">
    <location>
        <begin position="173"/>
        <end position="185"/>
    </location>
</feature>
<feature type="region of interest" description="Disordered" evidence="1">
    <location>
        <begin position="1"/>
        <end position="133"/>
    </location>
</feature>
<keyword evidence="3" id="KW-1185">Reference proteome</keyword>
<organism evidence="2 3">
    <name type="scientific">Aspergillus cavernicola</name>
    <dbReference type="NCBI Taxonomy" id="176166"/>
    <lineage>
        <taxon>Eukaryota</taxon>
        <taxon>Fungi</taxon>
        <taxon>Dikarya</taxon>
        <taxon>Ascomycota</taxon>
        <taxon>Pezizomycotina</taxon>
        <taxon>Eurotiomycetes</taxon>
        <taxon>Eurotiomycetidae</taxon>
        <taxon>Eurotiales</taxon>
        <taxon>Aspergillaceae</taxon>
        <taxon>Aspergillus</taxon>
        <taxon>Aspergillus subgen. Nidulantes</taxon>
    </lineage>
</organism>
<feature type="compositionally biased region" description="Basic and acidic residues" evidence="1">
    <location>
        <begin position="420"/>
        <end position="434"/>
    </location>
</feature>
<comment type="caution">
    <text evidence="2">The sequence shown here is derived from an EMBL/GenBank/DDBJ whole genome shotgun (WGS) entry which is preliminary data.</text>
</comment>
<sequence length="535" mass="58653">MAGTATATYSADVWTSASNVDASQQQWEYSVPVNYNNNRHRSKSRTSRDAKSKDRSSKGSRSSSISRQAYTQEHSQYTSRGRRETSLNHKENESEGVQDTATPPHINGTAKKSDKKEGKGPLLKELGEEKWIHRDKLARIESEELQQAAILFHRRPGTGSTKAGRGRSRDQHSGSVSGTAVTTPQAAEPLEPWPDLQEDQRGQTVSQAPADRNDASDEERKNWDLRRPEEIAADMEYGASSMYRNPGLRKSSSRIPIPLTSPTPISPAQIGREFPMSRSRAPTDEEEDAPSISMPRRASDPLTVDSASTSSPHSESRPGSRGVPTPQSAAAKKTPAKPGSTIRKTSAPAAKKPTPRSRATSSNNTQRPTTRSGETRPPTAVNRPEGDPPWLATMYKPDPRLPPDQQILPTHARRMQQEQWVKEGKTPTAYDREFAPLAIVADPPRPEDKVEKEETTEQHQPEFLKTEGLGLQTMPKSPEPGTRPGTSTGYSPMPKLQDTPPAGLTPRFNSQTVVTAQGPPPDDKVEKGCGCCIVM</sequence>
<feature type="compositionally biased region" description="Polar residues" evidence="1">
    <location>
        <begin position="68"/>
        <end position="79"/>
    </location>
</feature>
<dbReference type="Proteomes" id="UP001610335">
    <property type="component" value="Unassembled WGS sequence"/>
</dbReference>
<proteinExistence type="predicted"/>
<feature type="compositionally biased region" description="Basic and acidic residues" evidence="1">
    <location>
        <begin position="46"/>
        <end position="57"/>
    </location>
</feature>
<reference evidence="2 3" key="1">
    <citation type="submission" date="2024-07" db="EMBL/GenBank/DDBJ databases">
        <title>Section-level genome sequencing and comparative genomics of Aspergillus sections Usti and Cavernicolus.</title>
        <authorList>
            <consortium name="Lawrence Berkeley National Laboratory"/>
            <person name="Nybo J.L."/>
            <person name="Vesth T.C."/>
            <person name="Theobald S."/>
            <person name="Frisvad J.C."/>
            <person name="Larsen T.O."/>
            <person name="Kjaerboelling I."/>
            <person name="Rothschild-Mancinelli K."/>
            <person name="Lyhne E.K."/>
            <person name="Kogle M.E."/>
            <person name="Barry K."/>
            <person name="Clum A."/>
            <person name="Na H."/>
            <person name="Ledsgaard L."/>
            <person name="Lin J."/>
            <person name="Lipzen A."/>
            <person name="Kuo A."/>
            <person name="Riley R."/>
            <person name="Mondo S."/>
            <person name="LaButti K."/>
            <person name="Haridas S."/>
            <person name="Pangalinan J."/>
            <person name="Salamov A.A."/>
            <person name="Simmons B.A."/>
            <person name="Magnuson J.K."/>
            <person name="Chen J."/>
            <person name="Drula E."/>
            <person name="Henrissat B."/>
            <person name="Wiebenga A."/>
            <person name="Lubbers R.J."/>
            <person name="Gomes A.C."/>
            <person name="Makela M.R."/>
            <person name="Stajich J."/>
            <person name="Grigoriev I.V."/>
            <person name="Mortensen U.H."/>
            <person name="De vries R.P."/>
            <person name="Baker S.E."/>
            <person name="Andersen M.R."/>
        </authorList>
    </citation>
    <scope>NUCLEOTIDE SEQUENCE [LARGE SCALE GENOMIC DNA]</scope>
    <source>
        <strain evidence="2 3">CBS 600.67</strain>
    </source>
</reference>
<feature type="compositionally biased region" description="Polar residues" evidence="1">
    <location>
        <begin position="1"/>
        <end position="37"/>
    </location>
</feature>
<protein>
    <recommendedName>
        <fullName evidence="4">TeaA receptor TeaR</fullName>
    </recommendedName>
</protein>
<accession>A0ABR4IEL1</accession>
<dbReference type="EMBL" id="JBFXLS010000032">
    <property type="protein sequence ID" value="KAL2826052.1"/>
    <property type="molecule type" value="Genomic_DNA"/>
</dbReference>
<evidence type="ECO:0008006" key="4">
    <source>
        <dbReference type="Google" id="ProtNLM"/>
    </source>
</evidence>
<evidence type="ECO:0000256" key="1">
    <source>
        <dbReference type="SAM" id="MobiDB-lite"/>
    </source>
</evidence>
<feature type="region of interest" description="Disordered" evidence="1">
    <location>
        <begin position="150"/>
        <end position="507"/>
    </location>
</feature>
<feature type="compositionally biased region" description="Basic and acidic residues" evidence="1">
    <location>
        <begin position="211"/>
        <end position="230"/>
    </location>
</feature>
<evidence type="ECO:0000313" key="2">
    <source>
        <dbReference type="EMBL" id="KAL2826052.1"/>
    </source>
</evidence>
<feature type="compositionally biased region" description="Basic and acidic residues" evidence="1">
    <location>
        <begin position="444"/>
        <end position="465"/>
    </location>
</feature>
<name>A0ABR4IEL1_9EURO</name>
<gene>
    <name evidence="2" type="ORF">BDW59DRAFT_66734</name>
</gene>
<feature type="compositionally biased region" description="Polar residues" evidence="1">
    <location>
        <begin position="357"/>
        <end position="372"/>
    </location>
</feature>